<accession>A0A1R1QXI7</accession>
<evidence type="ECO:0000313" key="3">
    <source>
        <dbReference type="Proteomes" id="UP000187367"/>
    </source>
</evidence>
<keyword evidence="3" id="KW-1185">Reference proteome</keyword>
<dbReference type="InterPro" id="IPR050900">
    <property type="entry name" value="Transposase_IS3/IS150/IS904"/>
</dbReference>
<sequence>MVQKAFSSIDGNLKEIELFHTDRGNEFKNQAIEELLEAFRIDRSLSMKGCPYDNAVAEATYKVIKTEFVYGETFESQKQLIRPGLI</sequence>
<proteinExistence type="predicted"/>
<dbReference type="PANTHER" id="PTHR46889:SF4">
    <property type="entry name" value="TRANSPOSASE INSO FOR INSERTION SEQUENCE ELEMENT IS911B-RELATED"/>
    <property type="match status" value="1"/>
</dbReference>
<dbReference type="Proteomes" id="UP000187367">
    <property type="component" value="Unassembled WGS sequence"/>
</dbReference>
<dbReference type="InterPro" id="IPR036397">
    <property type="entry name" value="RNaseH_sf"/>
</dbReference>
<dbReference type="EMBL" id="MTJL01000004">
    <property type="protein sequence ID" value="OMI09390.1"/>
    <property type="molecule type" value="Genomic_DNA"/>
</dbReference>
<feature type="domain" description="Integrase catalytic" evidence="1">
    <location>
        <begin position="1"/>
        <end position="86"/>
    </location>
</feature>
<dbReference type="AlphaFoldDB" id="A0A1R1QXI7"/>
<comment type="caution">
    <text evidence="2">The sequence shown here is derived from an EMBL/GenBank/DDBJ whole genome shotgun (WGS) entry which is preliminary data.</text>
</comment>
<gene>
    <name evidence="2" type="ORF">BW143_01915</name>
</gene>
<organism evidence="2 3">
    <name type="scientific">Bacillus swezeyi</name>
    <dbReference type="NCBI Taxonomy" id="1925020"/>
    <lineage>
        <taxon>Bacteria</taxon>
        <taxon>Bacillati</taxon>
        <taxon>Bacillota</taxon>
        <taxon>Bacilli</taxon>
        <taxon>Bacillales</taxon>
        <taxon>Bacillaceae</taxon>
        <taxon>Bacillus</taxon>
    </lineage>
</organism>
<dbReference type="SUPFAM" id="SSF53098">
    <property type="entry name" value="Ribonuclease H-like"/>
    <property type="match status" value="1"/>
</dbReference>
<dbReference type="GO" id="GO:0003676">
    <property type="term" value="F:nucleic acid binding"/>
    <property type="evidence" value="ECO:0007669"/>
    <property type="project" value="InterPro"/>
</dbReference>
<evidence type="ECO:0000313" key="2">
    <source>
        <dbReference type="EMBL" id="OMI09390.1"/>
    </source>
</evidence>
<dbReference type="GO" id="GO:0015074">
    <property type="term" value="P:DNA integration"/>
    <property type="evidence" value="ECO:0007669"/>
    <property type="project" value="InterPro"/>
</dbReference>
<dbReference type="InterPro" id="IPR012337">
    <property type="entry name" value="RNaseH-like_sf"/>
</dbReference>
<dbReference type="InterPro" id="IPR001584">
    <property type="entry name" value="Integrase_cat-core"/>
</dbReference>
<name>A0A1R1QXI7_9BACI</name>
<protein>
    <recommendedName>
        <fullName evidence="1">Integrase catalytic domain-containing protein</fullName>
    </recommendedName>
</protein>
<dbReference type="PROSITE" id="PS50994">
    <property type="entry name" value="INTEGRASE"/>
    <property type="match status" value="1"/>
</dbReference>
<evidence type="ECO:0000259" key="1">
    <source>
        <dbReference type="PROSITE" id="PS50994"/>
    </source>
</evidence>
<dbReference type="PANTHER" id="PTHR46889">
    <property type="entry name" value="TRANSPOSASE INSF FOR INSERTION SEQUENCE IS3B-RELATED"/>
    <property type="match status" value="1"/>
</dbReference>
<dbReference type="Gene3D" id="3.30.420.10">
    <property type="entry name" value="Ribonuclease H-like superfamily/Ribonuclease H"/>
    <property type="match status" value="1"/>
</dbReference>
<reference evidence="2 3" key="1">
    <citation type="submission" date="2017-01" db="EMBL/GenBank/DDBJ databases">
        <title>Bacillus phylogenomics.</title>
        <authorList>
            <person name="Dunlap C."/>
        </authorList>
    </citation>
    <scope>NUCLEOTIDE SEQUENCE [LARGE SCALE GENOMIC DNA]</scope>
    <source>
        <strain evidence="2 3">NRRL B-41282</strain>
    </source>
</reference>